<reference evidence="1" key="2">
    <citation type="submission" date="2015-02" db="UniProtKB">
        <authorList>
            <consortium name="EnsemblMetazoa"/>
        </authorList>
    </citation>
    <scope>IDENTIFICATION</scope>
</reference>
<dbReference type="EnsemblMetazoa" id="SMAR014810-RA">
    <property type="protein sequence ID" value="SMAR014810-PA"/>
    <property type="gene ID" value="SMAR014810"/>
</dbReference>
<name>T1JLT0_STRMM</name>
<evidence type="ECO:0000313" key="2">
    <source>
        <dbReference type="Proteomes" id="UP000014500"/>
    </source>
</evidence>
<protein>
    <submittedName>
        <fullName evidence="1">Uncharacterized protein</fullName>
    </submittedName>
</protein>
<dbReference type="InterPro" id="IPR029058">
    <property type="entry name" value="AB_hydrolase_fold"/>
</dbReference>
<dbReference type="OMA" id="RTHICTP"/>
<dbReference type="HOGENOM" id="CLU_010974_4_2_1"/>
<evidence type="ECO:0000313" key="1">
    <source>
        <dbReference type="EnsemblMetazoa" id="SMAR014810-PA"/>
    </source>
</evidence>
<proteinExistence type="predicted"/>
<keyword evidence="2" id="KW-1185">Reference proteome</keyword>
<reference evidence="2" key="1">
    <citation type="submission" date="2011-05" db="EMBL/GenBank/DDBJ databases">
        <authorList>
            <person name="Richards S.R."/>
            <person name="Qu J."/>
            <person name="Jiang H."/>
            <person name="Jhangiani S.N."/>
            <person name="Agravi P."/>
            <person name="Goodspeed R."/>
            <person name="Gross S."/>
            <person name="Mandapat C."/>
            <person name="Jackson L."/>
            <person name="Mathew T."/>
            <person name="Pu L."/>
            <person name="Thornton R."/>
            <person name="Saada N."/>
            <person name="Wilczek-Boney K.B."/>
            <person name="Lee S."/>
            <person name="Kovar C."/>
            <person name="Wu Y."/>
            <person name="Scherer S.E."/>
            <person name="Worley K.C."/>
            <person name="Muzny D.M."/>
            <person name="Gibbs R."/>
        </authorList>
    </citation>
    <scope>NUCLEOTIDE SEQUENCE</scope>
    <source>
        <strain evidence="2">Brora</strain>
    </source>
</reference>
<dbReference type="AlphaFoldDB" id="T1JLT0"/>
<dbReference type="EMBL" id="JH431945">
    <property type="status" value="NOT_ANNOTATED_CDS"/>
    <property type="molecule type" value="Genomic_DNA"/>
</dbReference>
<dbReference type="STRING" id="126957.T1JLT0"/>
<dbReference type="Proteomes" id="UP000014500">
    <property type="component" value="Unassembled WGS sequence"/>
</dbReference>
<dbReference type="PhylomeDB" id="T1JLT0"/>
<dbReference type="SUPFAM" id="SSF53474">
    <property type="entry name" value="alpha/beta-Hydrolases"/>
    <property type="match status" value="1"/>
</dbReference>
<dbReference type="Gene3D" id="3.40.50.1820">
    <property type="entry name" value="alpha/beta hydrolase"/>
    <property type="match status" value="1"/>
</dbReference>
<dbReference type="PANTHER" id="PTHR11005">
    <property type="entry name" value="LYSOSOMAL ACID LIPASE-RELATED"/>
    <property type="match status" value="1"/>
</dbReference>
<organism evidence="1 2">
    <name type="scientific">Strigamia maritima</name>
    <name type="common">European centipede</name>
    <name type="synonym">Geophilus maritimus</name>
    <dbReference type="NCBI Taxonomy" id="126957"/>
    <lineage>
        <taxon>Eukaryota</taxon>
        <taxon>Metazoa</taxon>
        <taxon>Ecdysozoa</taxon>
        <taxon>Arthropoda</taxon>
        <taxon>Myriapoda</taxon>
        <taxon>Chilopoda</taxon>
        <taxon>Pleurostigmophora</taxon>
        <taxon>Geophilomorpha</taxon>
        <taxon>Linotaeniidae</taxon>
        <taxon>Strigamia</taxon>
    </lineage>
</organism>
<dbReference type="eggNOG" id="KOG2624">
    <property type="taxonomic scope" value="Eukaryota"/>
</dbReference>
<sequence>MEICSSKRYSFLCGNFFATLEGYDPYLINKSQMPVFVAACRNGGSAKTYSHLAQIRAYKKMHKYDYGEMMNQKLYNSSMPPAYNLSEISVPVFIFYGANDAAADPLDVELFSQELRNLKAKELFPWPLCSHSDFMVAMNIKELIYDKQFALSRTRFNYEREIN</sequence>
<accession>T1JLT0</accession>